<dbReference type="Pfam" id="PF12771">
    <property type="entry name" value="SusD-like_2"/>
    <property type="match status" value="1"/>
</dbReference>
<name>A0ABT8L2X4_9BACT</name>
<dbReference type="PROSITE" id="PS51257">
    <property type="entry name" value="PROKAR_LIPOPROTEIN"/>
    <property type="match status" value="1"/>
</dbReference>
<organism evidence="1 2">
    <name type="scientific">Agaribacillus aureus</name>
    <dbReference type="NCBI Taxonomy" id="3051825"/>
    <lineage>
        <taxon>Bacteria</taxon>
        <taxon>Pseudomonadati</taxon>
        <taxon>Bacteroidota</taxon>
        <taxon>Cytophagia</taxon>
        <taxon>Cytophagales</taxon>
        <taxon>Splendidivirgaceae</taxon>
        <taxon>Agaribacillus</taxon>
    </lineage>
</organism>
<reference evidence="1" key="1">
    <citation type="submission" date="2023-06" db="EMBL/GenBank/DDBJ databases">
        <title>Genomic of Agaribacillus aureum.</title>
        <authorList>
            <person name="Wang G."/>
        </authorList>
    </citation>
    <scope>NUCLEOTIDE SEQUENCE</scope>
    <source>
        <strain evidence="1">BMA12</strain>
    </source>
</reference>
<gene>
    <name evidence="1" type="ORF">QQ020_04920</name>
</gene>
<comment type="caution">
    <text evidence="1">The sequence shown here is derived from an EMBL/GenBank/DDBJ whole genome shotgun (WGS) entry which is preliminary data.</text>
</comment>
<accession>A0ABT8L2X4</accession>
<dbReference type="InterPro" id="IPR011990">
    <property type="entry name" value="TPR-like_helical_dom_sf"/>
</dbReference>
<protein>
    <submittedName>
        <fullName evidence="1">SusD/RagB family nutrient-binding outer membrane lipoprotein</fullName>
    </submittedName>
</protein>
<dbReference type="InterPro" id="IPR041662">
    <property type="entry name" value="SusD-like_2"/>
</dbReference>
<dbReference type="EMBL" id="JAUJEB010000001">
    <property type="protein sequence ID" value="MDN5211376.1"/>
    <property type="molecule type" value="Genomic_DNA"/>
</dbReference>
<dbReference type="SUPFAM" id="SSF48452">
    <property type="entry name" value="TPR-like"/>
    <property type="match status" value="1"/>
</dbReference>
<sequence>MKNIYIKIFMLAPIFLMLGSCEESLDDLFLNPDKSTATKVEYLMTDAMLNGGSGLRIGYNPSGYYLILQHIGPWTQLNGVDGNDAQMMDLTSNAIGGLWGQYYTGFMPRLKEMELVSATLSEQEQANYAVYLSIAKVLRAHGTARIADLYGDMPYSEAFTARTSEPNLFPKFDDQESVYKSIIADLKEASEELAATTLDPGNIRAHEVLSSQDILLAGDLLKWQKFANSLRLRLAMRISEVDNAFAQSVVQEILGGSAPLVETNDDNILQEAIGPDGLNSLGGGGGKFARAFEDRADRTYAPKLMVDLMNAANDPRRAAHFQTTTADTYVGVPSSPDDQAGLDINSDDFSLINEELIRNNEYLPGIVLTASEVRFLKAEAIIKGYVAGDAEAEYNAGLRESVDFYYDLINLDPDFTMNYPDPADVDDFINNSTAKFDGTLAQIYTQKWMHFGINQPNEAYAEQRRTDFPALPDDMTGGSVLVRTTRILYPSTEILNNAESYEAVRSKDTSVTRVWWDTE</sequence>
<dbReference type="Gene3D" id="1.25.40.390">
    <property type="match status" value="1"/>
</dbReference>
<evidence type="ECO:0000313" key="1">
    <source>
        <dbReference type="EMBL" id="MDN5211376.1"/>
    </source>
</evidence>
<dbReference type="RefSeq" id="WP_346756710.1">
    <property type="nucleotide sequence ID" value="NZ_JAUJEB010000001.1"/>
</dbReference>
<keyword evidence="2" id="KW-1185">Reference proteome</keyword>
<keyword evidence="1" id="KW-0449">Lipoprotein</keyword>
<evidence type="ECO:0000313" key="2">
    <source>
        <dbReference type="Proteomes" id="UP001172083"/>
    </source>
</evidence>
<dbReference type="Proteomes" id="UP001172083">
    <property type="component" value="Unassembled WGS sequence"/>
</dbReference>
<proteinExistence type="predicted"/>